<organism evidence="3 4">
    <name type="scientific">Propionigenium maris DSM 9537</name>
    <dbReference type="NCBI Taxonomy" id="1123000"/>
    <lineage>
        <taxon>Bacteria</taxon>
        <taxon>Fusobacteriati</taxon>
        <taxon>Fusobacteriota</taxon>
        <taxon>Fusobacteriia</taxon>
        <taxon>Fusobacteriales</taxon>
        <taxon>Fusobacteriaceae</taxon>
        <taxon>Propionigenium</taxon>
    </lineage>
</organism>
<dbReference type="Proteomes" id="UP001144471">
    <property type="component" value="Unassembled WGS sequence"/>
</dbReference>
<dbReference type="EMBL" id="BSDY01000040">
    <property type="protein sequence ID" value="GLI58220.1"/>
    <property type="molecule type" value="Genomic_DNA"/>
</dbReference>
<name>A0A9W6LQ76_9FUSO</name>
<dbReference type="GO" id="GO:0010181">
    <property type="term" value="F:FMN binding"/>
    <property type="evidence" value="ECO:0007669"/>
    <property type="project" value="InterPro"/>
</dbReference>
<dbReference type="Pfam" id="PF04205">
    <property type="entry name" value="FMN_bind"/>
    <property type="match status" value="2"/>
</dbReference>
<sequence>MKKIDKVRKAAVIGFIAFGIGVGVYESATALPQHEGVGTGFMGDVKLSVAIDGDRIDSIDVISHSETEGISDPAFAELIPAIIEEQHLDVDNVAGATYTSDAIKEAVKDAAAKAGIELEITEVVVEEKSVEKGRGIEGRGEGYLDDIVVEVEKDGDKITNIWVTYHGDTKAIAEPAFEELKEAIISSQSTGVDMVAGATWTSEGYIEAVKDALNK</sequence>
<evidence type="ECO:0000256" key="1">
    <source>
        <dbReference type="SAM" id="Phobius"/>
    </source>
</evidence>
<dbReference type="GO" id="GO:0016020">
    <property type="term" value="C:membrane"/>
    <property type="evidence" value="ECO:0007669"/>
    <property type="project" value="InterPro"/>
</dbReference>
<feature type="domain" description="FMN-binding" evidence="2">
    <location>
        <begin position="142"/>
        <end position="214"/>
    </location>
</feature>
<gene>
    <name evidence="3" type="ORF">PM10SUCC1_37340</name>
</gene>
<evidence type="ECO:0000313" key="4">
    <source>
        <dbReference type="Proteomes" id="UP001144471"/>
    </source>
</evidence>
<keyword evidence="1" id="KW-1133">Transmembrane helix</keyword>
<dbReference type="SMART" id="SM00900">
    <property type="entry name" value="FMN_bind"/>
    <property type="match status" value="2"/>
</dbReference>
<accession>A0A9W6LQ76</accession>
<comment type="caution">
    <text evidence="3">The sequence shown here is derived from an EMBL/GenBank/DDBJ whole genome shotgun (WGS) entry which is preliminary data.</text>
</comment>
<feature type="domain" description="FMN-binding" evidence="2">
    <location>
        <begin position="40"/>
        <end position="114"/>
    </location>
</feature>
<evidence type="ECO:0000259" key="2">
    <source>
        <dbReference type="SMART" id="SM00900"/>
    </source>
</evidence>
<dbReference type="Gene3D" id="3.90.1010.20">
    <property type="match status" value="2"/>
</dbReference>
<feature type="transmembrane region" description="Helical" evidence="1">
    <location>
        <begin position="7"/>
        <end position="25"/>
    </location>
</feature>
<reference evidence="3" key="1">
    <citation type="submission" date="2022-12" db="EMBL/GenBank/DDBJ databases">
        <title>Reference genome sequencing for broad-spectrum identification of bacterial and archaeal isolates by mass spectrometry.</title>
        <authorList>
            <person name="Sekiguchi Y."/>
            <person name="Tourlousse D.M."/>
        </authorList>
    </citation>
    <scope>NUCLEOTIDE SEQUENCE</scope>
    <source>
        <strain evidence="3">10succ1</strain>
    </source>
</reference>
<dbReference type="InterPro" id="IPR007329">
    <property type="entry name" value="FMN-bd"/>
</dbReference>
<keyword evidence="4" id="KW-1185">Reference proteome</keyword>
<evidence type="ECO:0000313" key="3">
    <source>
        <dbReference type="EMBL" id="GLI58220.1"/>
    </source>
</evidence>
<keyword evidence="1" id="KW-0472">Membrane</keyword>
<keyword evidence="1" id="KW-0812">Transmembrane</keyword>
<proteinExistence type="predicted"/>
<protein>
    <recommendedName>
        <fullName evidence="2">FMN-binding domain-containing protein</fullName>
    </recommendedName>
</protein>
<dbReference type="RefSeq" id="WP_281837915.1">
    <property type="nucleotide sequence ID" value="NZ_BSDY01000040.1"/>
</dbReference>
<dbReference type="AlphaFoldDB" id="A0A9W6LQ76"/>